<dbReference type="InterPro" id="IPR036465">
    <property type="entry name" value="vWFA_dom_sf"/>
</dbReference>
<dbReference type="Gene3D" id="3.40.50.410">
    <property type="entry name" value="von Willebrand factor, type A domain"/>
    <property type="match status" value="1"/>
</dbReference>
<gene>
    <name evidence="3" type="ORF">HLI_13020</name>
</gene>
<dbReference type="PANTHER" id="PTHR33608:SF3">
    <property type="entry name" value="SLR2013 PROTEIN"/>
    <property type="match status" value="1"/>
</dbReference>
<organism evidence="3 4">
    <name type="scientific">Halobacillus litoralis</name>
    <dbReference type="NCBI Taxonomy" id="45668"/>
    <lineage>
        <taxon>Bacteria</taxon>
        <taxon>Bacillati</taxon>
        <taxon>Bacillota</taxon>
        <taxon>Bacilli</taxon>
        <taxon>Bacillales</taxon>
        <taxon>Bacillaceae</taxon>
        <taxon>Halobacillus</taxon>
    </lineage>
</organism>
<dbReference type="EMBL" id="CP026118">
    <property type="protein sequence ID" value="QAS53044.1"/>
    <property type="molecule type" value="Genomic_DNA"/>
</dbReference>
<evidence type="ECO:0000313" key="3">
    <source>
        <dbReference type="EMBL" id="QAS53044.1"/>
    </source>
</evidence>
<keyword evidence="1" id="KW-0472">Membrane</keyword>
<proteinExistence type="predicted"/>
<keyword evidence="1" id="KW-1133">Transmembrane helix</keyword>
<protein>
    <submittedName>
        <fullName evidence="3">DUF58 domain-containing protein</fullName>
    </submittedName>
</protein>
<feature type="transmembrane region" description="Helical" evidence="1">
    <location>
        <begin position="21"/>
        <end position="42"/>
    </location>
</feature>
<dbReference type="PANTHER" id="PTHR33608">
    <property type="entry name" value="BLL2464 PROTEIN"/>
    <property type="match status" value="1"/>
</dbReference>
<dbReference type="InterPro" id="IPR002881">
    <property type="entry name" value="DUF58"/>
</dbReference>
<evidence type="ECO:0000259" key="2">
    <source>
        <dbReference type="Pfam" id="PF01882"/>
    </source>
</evidence>
<dbReference type="OrthoDB" id="9778037at2"/>
<name>A0A410ME79_9BACI</name>
<accession>A0A410ME79</accession>
<feature type="transmembrane region" description="Helical" evidence="1">
    <location>
        <begin position="48"/>
        <end position="66"/>
    </location>
</feature>
<keyword evidence="1" id="KW-0812">Transmembrane</keyword>
<dbReference type="SUPFAM" id="SSF53300">
    <property type="entry name" value="vWA-like"/>
    <property type="match status" value="1"/>
</dbReference>
<sequence>MTKSFKSLWDQFLFRDKGIVPTFRFVLLILALSLVLVVLTWFGASWAFILAVNTSVLLLSLLDLSFSPKRKHLSIERIIDEELERGVHNEAEVTIHNQSAFRITVKVIDHFPMTFDRPFPLKSKVSGKQKVSLGYSFVAHQRGDYTLPSLHVRYKSWLGIWEKQMKVKVESHVRVIPDLTESRQFLKDAQRFLLYEGTRLKKRRAGAGEFTQIRPYVVGDDVRKINWRQTAKVQELMTNEYEPEQGKFMTILIDCGRMMGVELDEHNRLERALEAAITVATAALKRGDYVAVIAFSKEVHVYVPPGKGMPHLQTILKEIYYIQVEGYESNYTAVFQHLQMVQSRRSLLLLFSDVSTFLYEEAALHYLQRLRKEHLFLMIGIEDRVVDDVTKSTPEDLMTTMVKSMAQKHILDKVRELKRWERQGLQMIEAPEEHLATTAVSQYIHIMNRGLL</sequence>
<feature type="domain" description="DUF58" evidence="2">
    <location>
        <begin position="212"/>
        <end position="384"/>
    </location>
</feature>
<dbReference type="RefSeq" id="WP_128525322.1">
    <property type="nucleotide sequence ID" value="NZ_CP026118.1"/>
</dbReference>
<dbReference type="Pfam" id="PF01882">
    <property type="entry name" value="DUF58"/>
    <property type="match status" value="1"/>
</dbReference>
<evidence type="ECO:0000313" key="4">
    <source>
        <dbReference type="Proteomes" id="UP000287756"/>
    </source>
</evidence>
<dbReference type="Proteomes" id="UP000287756">
    <property type="component" value="Chromosome"/>
</dbReference>
<reference evidence="3 4" key="1">
    <citation type="submission" date="2018-01" db="EMBL/GenBank/DDBJ databases">
        <title>The whole genome sequencing and assembly of Halobacillus litoralis ERB031 strain.</title>
        <authorList>
            <person name="Lee S.-J."/>
            <person name="Park M.-K."/>
            <person name="Kim J.-Y."/>
            <person name="Lee Y.-J."/>
            <person name="Yi H."/>
            <person name="Bahn Y.-S."/>
            <person name="Kim J.F."/>
            <person name="Lee D.-W."/>
        </authorList>
    </citation>
    <scope>NUCLEOTIDE SEQUENCE [LARGE SCALE GENOMIC DNA]</scope>
    <source>
        <strain evidence="3 4">ERB 031</strain>
    </source>
</reference>
<dbReference type="CDD" id="cd00198">
    <property type="entry name" value="vWFA"/>
    <property type="match status" value="1"/>
</dbReference>
<evidence type="ECO:0000256" key="1">
    <source>
        <dbReference type="SAM" id="Phobius"/>
    </source>
</evidence>
<dbReference type="KEGG" id="hli:HLI_13020"/>
<dbReference type="AlphaFoldDB" id="A0A410ME79"/>